<dbReference type="InterPro" id="IPR013785">
    <property type="entry name" value="Aldolase_TIM"/>
</dbReference>
<feature type="region of interest" description="Disordered" evidence="1">
    <location>
        <begin position="1"/>
        <end position="31"/>
    </location>
</feature>
<dbReference type="OrthoDB" id="191315at2759"/>
<name>A0A022WDE5_TRIRU</name>
<dbReference type="InterPro" id="IPR002220">
    <property type="entry name" value="DapA-like"/>
</dbReference>
<dbReference type="Pfam" id="PF00701">
    <property type="entry name" value="DHDPS"/>
    <property type="match status" value="1"/>
</dbReference>
<dbReference type="GO" id="GO:0008840">
    <property type="term" value="F:4-hydroxy-tetrahydrodipicolinate synthase activity"/>
    <property type="evidence" value="ECO:0007669"/>
    <property type="project" value="TreeGrafter"/>
</dbReference>
<reference evidence="2" key="1">
    <citation type="submission" date="2014-02" db="EMBL/GenBank/DDBJ databases">
        <title>The Genome Sequence of Trichophyton rubrum (morphotype fischeri) CBS 288.86.</title>
        <authorList>
            <consortium name="The Broad Institute Genomics Platform"/>
            <person name="Cuomo C.A."/>
            <person name="White T.C."/>
            <person name="Graser Y."/>
            <person name="Martinez-Rossi N."/>
            <person name="Heitman J."/>
            <person name="Young S.K."/>
            <person name="Zeng Q."/>
            <person name="Gargeya S."/>
            <person name="Abouelleil A."/>
            <person name="Alvarado L."/>
            <person name="Chapman S.B."/>
            <person name="Gainer-Dewar J."/>
            <person name="Goldberg J."/>
            <person name="Griggs A."/>
            <person name="Gujja S."/>
            <person name="Hansen M."/>
            <person name="Howarth C."/>
            <person name="Imamovic A."/>
            <person name="Larimer J."/>
            <person name="Martinez D."/>
            <person name="Murphy C."/>
            <person name="Pearson M.D."/>
            <person name="Persinoti G."/>
            <person name="Poon T."/>
            <person name="Priest M."/>
            <person name="Roberts A.D."/>
            <person name="Saif S."/>
            <person name="Shea T.D."/>
            <person name="Sykes S.N."/>
            <person name="Wortman J."/>
            <person name="Nusbaum C."/>
            <person name="Birren B."/>
        </authorList>
    </citation>
    <scope>NUCLEOTIDE SEQUENCE [LARGE SCALE GENOMIC DNA]</scope>
    <source>
        <strain evidence="2">CBS 288.86</strain>
    </source>
</reference>
<dbReference type="PANTHER" id="PTHR12128">
    <property type="entry name" value="DIHYDRODIPICOLINATE SYNTHASE"/>
    <property type="match status" value="1"/>
</dbReference>
<dbReference type="HOGENOM" id="CLU_049343_0_2_1"/>
<evidence type="ECO:0008006" key="3">
    <source>
        <dbReference type="Google" id="ProtNLM"/>
    </source>
</evidence>
<accession>A0A022WDE5</accession>
<proteinExistence type="predicted"/>
<sequence>MPSTLPSVSSPSSLPTMPPMHNGDGVMDRSSLQPVTKGIRTLIPGFYVPTVCVFDPSTEDVDLSATAKHAVRLAEAGVTGITVHGSNGEAIHLSPEERKLVTENTRQALDSAGYTSMPLMVGCSAQSTRETIQLCCDAYASGGDFALVLAPSYYRGLFAADTIMQFFTDVADASPIPIVIYNYPVAASGLDLDSDTIIALSKHPNIVGCKFTCGNTGKLNRVATAQRATHKSTKMASINNGNASSNTFLCFGGSGDFTLQTMIGGGSGIIGGIANLAPKTCMLLLSLYADGKMDAAREVQDILSRGDWAAIKSGVVGIKSAMQSHFGYGGYARRPLPRPTKETRDAYSAQFKELVDFERAL</sequence>
<gene>
    <name evidence="2" type="ORF">H103_01259</name>
</gene>
<dbReference type="AlphaFoldDB" id="A0A022WDE5"/>
<dbReference type="SUPFAM" id="SSF51569">
    <property type="entry name" value="Aldolase"/>
    <property type="match status" value="1"/>
</dbReference>
<evidence type="ECO:0000256" key="1">
    <source>
        <dbReference type="SAM" id="MobiDB-lite"/>
    </source>
</evidence>
<dbReference type="PRINTS" id="PR00146">
    <property type="entry name" value="DHPICSNTHASE"/>
</dbReference>
<dbReference type="Proteomes" id="UP000023758">
    <property type="component" value="Unassembled WGS sequence"/>
</dbReference>
<feature type="compositionally biased region" description="Low complexity" evidence="1">
    <location>
        <begin position="1"/>
        <end position="15"/>
    </location>
</feature>
<organism evidence="2">
    <name type="scientific">Trichophyton rubrum CBS 288.86</name>
    <dbReference type="NCBI Taxonomy" id="1215330"/>
    <lineage>
        <taxon>Eukaryota</taxon>
        <taxon>Fungi</taxon>
        <taxon>Dikarya</taxon>
        <taxon>Ascomycota</taxon>
        <taxon>Pezizomycotina</taxon>
        <taxon>Eurotiomycetes</taxon>
        <taxon>Eurotiomycetidae</taxon>
        <taxon>Onygenales</taxon>
        <taxon>Arthrodermataceae</taxon>
        <taxon>Trichophyton</taxon>
    </lineage>
</organism>
<dbReference type="SMART" id="SM01130">
    <property type="entry name" value="DHDPS"/>
    <property type="match status" value="1"/>
</dbReference>
<evidence type="ECO:0000313" key="2">
    <source>
        <dbReference type="EMBL" id="EZF56430.1"/>
    </source>
</evidence>
<protein>
    <recommendedName>
        <fullName evidence="3">Dihydrodipicolinate synthase</fullName>
    </recommendedName>
</protein>
<dbReference type="PANTHER" id="PTHR12128:SF52">
    <property type="entry name" value="4-HYDROXY-2-OXOGLUTARATE ALDOLASE, MITOCHONDRIAL-RELATED"/>
    <property type="match status" value="1"/>
</dbReference>
<dbReference type="EMBL" id="KK207721">
    <property type="protein sequence ID" value="EZF56430.1"/>
    <property type="molecule type" value="Genomic_DNA"/>
</dbReference>
<dbReference type="CDD" id="cd00408">
    <property type="entry name" value="DHDPS-like"/>
    <property type="match status" value="1"/>
</dbReference>
<dbReference type="Gene3D" id="3.20.20.70">
    <property type="entry name" value="Aldolase class I"/>
    <property type="match status" value="1"/>
</dbReference>